<dbReference type="InterPro" id="IPR028362">
    <property type="entry name" value="AlgI"/>
</dbReference>
<dbReference type="InterPro" id="IPR024194">
    <property type="entry name" value="Ac/AlaTfrase_AlgI/DltB"/>
</dbReference>
<evidence type="ECO:0000256" key="5">
    <source>
        <dbReference type="ARBA" id="ARBA00022679"/>
    </source>
</evidence>
<keyword evidence="8 12" id="KW-1133">Transmembrane helix</keyword>
<evidence type="ECO:0000256" key="2">
    <source>
        <dbReference type="ARBA" id="ARBA00005182"/>
    </source>
</evidence>
<keyword evidence="6 11" id="KW-0812">Transmembrane</keyword>
<evidence type="ECO:0000256" key="11">
    <source>
        <dbReference type="PIRNR" id="PIRNR016636"/>
    </source>
</evidence>
<evidence type="ECO:0000256" key="1">
    <source>
        <dbReference type="ARBA" id="ARBA00004651"/>
    </source>
</evidence>
<dbReference type="EC" id="2.3.1.-" evidence="11"/>
<dbReference type="GO" id="GO:0005886">
    <property type="term" value="C:plasma membrane"/>
    <property type="evidence" value="ECO:0007669"/>
    <property type="project" value="UniProtKB-SubCell"/>
</dbReference>
<dbReference type="PIRSF" id="PIRSF016636">
    <property type="entry name" value="AlgI_DltB"/>
    <property type="match status" value="1"/>
</dbReference>
<dbReference type="Proteomes" id="UP000094769">
    <property type="component" value="Unassembled WGS sequence"/>
</dbReference>
<dbReference type="PANTHER" id="PTHR13285">
    <property type="entry name" value="ACYLTRANSFERASE"/>
    <property type="match status" value="1"/>
</dbReference>
<gene>
    <name evidence="13" type="primary">patA</name>
    <name evidence="13" type="ORF">CODIS_41920</name>
</gene>
<evidence type="ECO:0000313" key="14">
    <source>
        <dbReference type="Proteomes" id="UP000094769"/>
    </source>
</evidence>
<dbReference type="GO" id="GO:0042121">
    <property type="term" value="P:alginic acid biosynthetic process"/>
    <property type="evidence" value="ECO:0007669"/>
    <property type="project" value="UniProtKB-UniRule"/>
</dbReference>
<dbReference type="OrthoDB" id="139172at2"/>
<evidence type="ECO:0000256" key="6">
    <source>
        <dbReference type="ARBA" id="ARBA00022692"/>
    </source>
</evidence>
<protein>
    <recommendedName>
        <fullName evidence="11">Probable alginate O-acetylase</fullName>
        <ecNumber evidence="11">2.3.1.-</ecNumber>
    </recommendedName>
</protein>
<evidence type="ECO:0000256" key="8">
    <source>
        <dbReference type="ARBA" id="ARBA00022989"/>
    </source>
</evidence>
<comment type="subcellular location">
    <subcellularLocation>
        <location evidence="11">Cell inner membrane</location>
    </subcellularLocation>
    <subcellularLocation>
        <location evidence="1">Cell membrane</location>
        <topology evidence="1">Multi-pass membrane protein</topology>
    </subcellularLocation>
</comment>
<dbReference type="EMBL" id="MARB01000051">
    <property type="protein sequence ID" value="ODJ85591.1"/>
    <property type="molecule type" value="Genomic_DNA"/>
</dbReference>
<evidence type="ECO:0000256" key="9">
    <source>
        <dbReference type="ARBA" id="ARBA00023136"/>
    </source>
</evidence>
<comment type="caution">
    <text evidence="13">The sequence shown here is derived from an EMBL/GenBank/DDBJ whole genome shotgun (WGS) entry which is preliminary data.</text>
</comment>
<keyword evidence="11" id="KW-0997">Cell inner membrane</keyword>
<evidence type="ECO:0000256" key="10">
    <source>
        <dbReference type="ARBA" id="ARBA00023315"/>
    </source>
</evidence>
<feature type="transmembrane region" description="Helical" evidence="12">
    <location>
        <begin position="44"/>
        <end position="64"/>
    </location>
</feature>
<dbReference type="InterPro" id="IPR051085">
    <property type="entry name" value="MB_O-acyltransferase"/>
</dbReference>
<dbReference type="GO" id="GO:0016746">
    <property type="term" value="F:acyltransferase activity"/>
    <property type="evidence" value="ECO:0007669"/>
    <property type="project" value="UniProtKB-KW"/>
</dbReference>
<organism evidence="13 14">
    <name type="scientific">Candidatus Thiodiazotropha endolucinida</name>
    <dbReference type="NCBI Taxonomy" id="1655433"/>
    <lineage>
        <taxon>Bacteria</taxon>
        <taxon>Pseudomonadati</taxon>
        <taxon>Pseudomonadota</taxon>
        <taxon>Gammaproteobacteria</taxon>
        <taxon>Chromatiales</taxon>
        <taxon>Sedimenticolaceae</taxon>
        <taxon>Candidatus Thiodiazotropha</taxon>
    </lineage>
</organism>
<sequence length="470" mass="54326">MLFNSYIFWAFFATVILIYWRLGHRGQNFLLLVASYVFYGYWDWRFLSLIAFSTIVDFIVAQNLEKETRQPIRQRWLLLSLCSNLGLLGFFKYFGFFSKEFAVLLESLGFQASMPTLNIILPVGISFYTFQTLAYTIDVYRGKTKPTYNLLDFAVYVSFFPQLVAGPIERSKDLLPQIVNPRSFTKGNFSEGLYHILIGMFKKVVIADNMAPIVNQVFSTPVSDLNGTEILIGVYAFAFQIYGDFSGYSSIAQGIAKWLGINLSWNFRMPYFSTTPSEFWRRWHITLSSWLRDYLYITLGGNRHGHFNTFRNLVLTMFLGGLWHGANWTFAVWGLAHGFILVVYHALESVTKKILIPGIVGKVIGAIIFFHLVCITWLLFRAESLTQAVSMFAQLFHNFSMTEFSLYSLGMLGFFALPIIILELVIERSGDMLYVLRTHWLVQAVIYSYFIFMLIIFPPLTPQVFIYFQF</sequence>
<name>A0A7Z0VHZ9_9GAMM</name>
<reference evidence="13 14" key="1">
    <citation type="submission" date="2016-06" db="EMBL/GenBank/DDBJ databases">
        <title>Genome sequence of endosymbiont of Candidatus Endolucinida thiodiazotropha.</title>
        <authorList>
            <person name="Poehlein A."/>
            <person name="Koenig S."/>
            <person name="Heiden S.E."/>
            <person name="Thuermer A."/>
            <person name="Voget S."/>
            <person name="Daniel R."/>
            <person name="Markert S."/>
            <person name="Gros O."/>
            <person name="Schweder T."/>
        </authorList>
    </citation>
    <scope>NUCLEOTIDE SEQUENCE [LARGE SCALE GENOMIC DNA]</scope>
    <source>
        <strain evidence="13 14">COS</strain>
    </source>
</reference>
<accession>A0A7Z0VHZ9</accession>
<dbReference type="AlphaFoldDB" id="A0A7Z0VHZ9"/>
<dbReference type="PANTHER" id="PTHR13285:SF23">
    <property type="entry name" value="TEICHOIC ACID D-ALANYLTRANSFERASE"/>
    <property type="match status" value="1"/>
</dbReference>
<feature type="transmembrane region" description="Helical" evidence="12">
    <location>
        <begin position="404"/>
        <end position="426"/>
    </location>
</feature>
<comment type="pathway">
    <text evidence="2 11">Glycan biosynthesis; alginate biosynthesis.</text>
</comment>
<dbReference type="UniPathway" id="UPA00286"/>
<evidence type="ECO:0000313" key="13">
    <source>
        <dbReference type="EMBL" id="ODJ85591.1"/>
    </source>
</evidence>
<evidence type="ECO:0000256" key="12">
    <source>
        <dbReference type="SAM" id="Phobius"/>
    </source>
</evidence>
<evidence type="ECO:0000256" key="7">
    <source>
        <dbReference type="ARBA" id="ARBA00022841"/>
    </source>
</evidence>
<dbReference type="PIRSF" id="PIRSF500217">
    <property type="entry name" value="AlgI"/>
    <property type="match status" value="1"/>
</dbReference>
<proteinExistence type="inferred from homology"/>
<comment type="similarity">
    <text evidence="3 11">Belongs to the membrane-bound acyltransferase family.</text>
</comment>
<feature type="transmembrane region" description="Helical" evidence="12">
    <location>
        <begin position="116"/>
        <end position="137"/>
    </location>
</feature>
<feature type="transmembrane region" description="Helical" evidence="12">
    <location>
        <begin position="359"/>
        <end position="380"/>
    </location>
</feature>
<dbReference type="InterPro" id="IPR004299">
    <property type="entry name" value="MBOAT_fam"/>
</dbReference>
<keyword evidence="7 11" id="KW-0016">Alginate biosynthesis</keyword>
<feature type="transmembrane region" description="Helical" evidence="12">
    <location>
        <begin position="438"/>
        <end position="460"/>
    </location>
</feature>
<keyword evidence="4 11" id="KW-1003">Cell membrane</keyword>
<feature type="transmembrane region" description="Helical" evidence="12">
    <location>
        <begin position="328"/>
        <end position="347"/>
    </location>
</feature>
<keyword evidence="5 11" id="KW-0808">Transferase</keyword>
<evidence type="ECO:0000256" key="4">
    <source>
        <dbReference type="ARBA" id="ARBA00022475"/>
    </source>
</evidence>
<keyword evidence="9 11" id="KW-0472">Membrane</keyword>
<keyword evidence="10 11" id="KW-0012">Acyltransferase</keyword>
<feature type="transmembrane region" description="Helical" evidence="12">
    <location>
        <begin position="76"/>
        <end position="96"/>
    </location>
</feature>
<feature type="transmembrane region" description="Helical" evidence="12">
    <location>
        <begin position="7"/>
        <end position="24"/>
    </location>
</feature>
<dbReference type="Pfam" id="PF03062">
    <property type="entry name" value="MBOAT"/>
    <property type="match status" value="1"/>
</dbReference>
<keyword evidence="14" id="KW-1185">Reference proteome</keyword>
<evidence type="ECO:0000256" key="3">
    <source>
        <dbReference type="ARBA" id="ARBA00010323"/>
    </source>
</evidence>